<reference evidence="1 2" key="1">
    <citation type="submission" date="2020-05" db="EMBL/GenBank/DDBJ databases">
        <title>Draft genome sequence of Desulfovibrio sp. strain HN2T.</title>
        <authorList>
            <person name="Ueno A."/>
            <person name="Tamazawa S."/>
            <person name="Tamamura S."/>
            <person name="Murakami T."/>
            <person name="Kiyama T."/>
            <person name="Inomata H."/>
            <person name="Amano Y."/>
            <person name="Miyakawa K."/>
            <person name="Tamaki H."/>
            <person name="Naganuma T."/>
            <person name="Kaneko K."/>
        </authorList>
    </citation>
    <scope>NUCLEOTIDE SEQUENCE [LARGE SCALE GENOMIC DNA]</scope>
    <source>
        <strain evidence="1 2">HN2</strain>
    </source>
</reference>
<keyword evidence="2" id="KW-1185">Reference proteome</keyword>
<name>A0A7J0BKF8_9BACT</name>
<dbReference type="AlphaFoldDB" id="A0A7J0BKF8"/>
<proteinExistence type="predicted"/>
<dbReference type="EMBL" id="BLVO01000013">
    <property type="protein sequence ID" value="GFM34186.1"/>
    <property type="molecule type" value="Genomic_DNA"/>
</dbReference>
<sequence length="84" mass="9526">MTRNEHSNGDVETRLSPNPVNRMYGVARAMNRMADLMDAAEDPLAEMMRLLSEDMERCAAWVDDHAAIMQAHADRCGRDRPAEH</sequence>
<protein>
    <submittedName>
        <fullName evidence="1">Uncharacterized protein</fullName>
    </submittedName>
</protein>
<accession>A0A7J0BKF8</accession>
<organism evidence="1 2">
    <name type="scientific">Desulfovibrio subterraneus</name>
    <dbReference type="NCBI Taxonomy" id="2718620"/>
    <lineage>
        <taxon>Bacteria</taxon>
        <taxon>Pseudomonadati</taxon>
        <taxon>Thermodesulfobacteriota</taxon>
        <taxon>Desulfovibrionia</taxon>
        <taxon>Desulfovibrionales</taxon>
        <taxon>Desulfovibrionaceae</taxon>
        <taxon>Desulfovibrio</taxon>
    </lineage>
</organism>
<evidence type="ECO:0000313" key="2">
    <source>
        <dbReference type="Proteomes" id="UP000503840"/>
    </source>
</evidence>
<gene>
    <name evidence="1" type="ORF">DSM101010T_25510</name>
</gene>
<comment type="caution">
    <text evidence="1">The sequence shown here is derived from an EMBL/GenBank/DDBJ whole genome shotgun (WGS) entry which is preliminary data.</text>
</comment>
<dbReference type="Proteomes" id="UP000503840">
    <property type="component" value="Unassembled WGS sequence"/>
</dbReference>
<evidence type="ECO:0000313" key="1">
    <source>
        <dbReference type="EMBL" id="GFM34186.1"/>
    </source>
</evidence>
<dbReference type="RefSeq" id="WP_174405801.1">
    <property type="nucleotide sequence ID" value="NZ_BLVO01000013.1"/>
</dbReference>